<dbReference type="GO" id="GO:0016706">
    <property type="term" value="F:2-oxoglutarate-dependent dioxygenase activity"/>
    <property type="evidence" value="ECO:0007669"/>
    <property type="project" value="InterPro"/>
</dbReference>
<dbReference type="Proteomes" id="UP001497482">
    <property type="component" value="Chromosome 21"/>
</dbReference>
<keyword evidence="6" id="KW-1133">Transmembrane helix</keyword>
<keyword evidence="4" id="KW-0539">Nucleus</keyword>
<keyword evidence="6" id="KW-0472">Membrane</keyword>
<dbReference type="InterPro" id="IPR038881">
    <property type="entry name" value="Yae1-like"/>
</dbReference>
<evidence type="ECO:0000256" key="5">
    <source>
        <dbReference type="SAM" id="MobiDB-lite"/>
    </source>
</evidence>
<keyword evidence="3" id="KW-0963">Cytoplasm</keyword>
<organism evidence="9 10">
    <name type="scientific">Knipowitschia caucasica</name>
    <name type="common">Caucasian dwarf goby</name>
    <name type="synonym">Pomatoschistus caucasicus</name>
    <dbReference type="NCBI Taxonomy" id="637954"/>
    <lineage>
        <taxon>Eukaryota</taxon>
        <taxon>Metazoa</taxon>
        <taxon>Chordata</taxon>
        <taxon>Craniata</taxon>
        <taxon>Vertebrata</taxon>
        <taxon>Euteleostomi</taxon>
        <taxon>Actinopterygii</taxon>
        <taxon>Neopterygii</taxon>
        <taxon>Teleostei</taxon>
        <taxon>Neoteleostei</taxon>
        <taxon>Acanthomorphata</taxon>
        <taxon>Gobiaria</taxon>
        <taxon>Gobiiformes</taxon>
        <taxon>Gobioidei</taxon>
        <taxon>Gobiidae</taxon>
        <taxon>Gobiinae</taxon>
        <taxon>Knipowitschia</taxon>
    </lineage>
</organism>
<evidence type="ECO:0000256" key="1">
    <source>
        <dbReference type="ARBA" id="ARBA00004123"/>
    </source>
</evidence>
<evidence type="ECO:0000256" key="4">
    <source>
        <dbReference type="ARBA" id="ARBA00023242"/>
    </source>
</evidence>
<dbReference type="GO" id="GO:0005737">
    <property type="term" value="C:cytoplasm"/>
    <property type="evidence" value="ECO:0007669"/>
    <property type="project" value="UniProtKB-SubCell"/>
</dbReference>
<evidence type="ECO:0008006" key="11">
    <source>
        <dbReference type="Google" id="ProtNLM"/>
    </source>
</evidence>
<gene>
    <name evidence="9" type="ORF">KC01_LOCUS25731</name>
</gene>
<feature type="transmembrane region" description="Helical" evidence="6">
    <location>
        <begin position="73"/>
        <end position="94"/>
    </location>
</feature>
<name>A0AAV2L9A2_KNICA</name>
<dbReference type="GO" id="GO:0008168">
    <property type="term" value="F:methyltransferase activity"/>
    <property type="evidence" value="ECO:0007669"/>
    <property type="project" value="InterPro"/>
</dbReference>
<evidence type="ECO:0000256" key="2">
    <source>
        <dbReference type="ARBA" id="ARBA00004496"/>
    </source>
</evidence>
<reference evidence="9 10" key="1">
    <citation type="submission" date="2024-04" db="EMBL/GenBank/DDBJ databases">
        <authorList>
            <person name="Waldvogel A.-M."/>
            <person name="Schoenle A."/>
        </authorList>
    </citation>
    <scope>NUCLEOTIDE SEQUENCE [LARGE SCALE GENOMIC DNA]</scope>
</reference>
<dbReference type="PANTHER" id="PTHR18829:SF0">
    <property type="entry name" value="PROTEIN YAE1 HOMOLOG"/>
    <property type="match status" value="1"/>
</dbReference>
<dbReference type="InterPro" id="IPR015095">
    <property type="entry name" value="AlkB_hom8_N"/>
</dbReference>
<evidence type="ECO:0000256" key="6">
    <source>
        <dbReference type="SAM" id="Phobius"/>
    </source>
</evidence>
<dbReference type="Pfam" id="PF09004">
    <property type="entry name" value="ALKBH8_N"/>
    <property type="match status" value="1"/>
</dbReference>
<evidence type="ECO:0000259" key="7">
    <source>
        <dbReference type="Pfam" id="PF09004"/>
    </source>
</evidence>
<proteinExistence type="predicted"/>
<feature type="domain" description="Essential protein Yae1 N-terminal" evidence="8">
    <location>
        <begin position="235"/>
        <end position="273"/>
    </location>
</feature>
<feature type="compositionally biased region" description="Polar residues" evidence="5">
    <location>
        <begin position="185"/>
        <end position="194"/>
    </location>
</feature>
<accession>A0AAV2L9A2</accession>
<protein>
    <recommendedName>
        <fullName evidence="11">Essential protein Yae1 N-terminal domain-containing protein</fullName>
    </recommendedName>
</protein>
<evidence type="ECO:0000256" key="3">
    <source>
        <dbReference type="ARBA" id="ARBA00022490"/>
    </source>
</evidence>
<dbReference type="PANTHER" id="PTHR18829">
    <property type="entry name" value="PROTEIN YAE1 HOMOLOG"/>
    <property type="match status" value="1"/>
</dbReference>
<keyword evidence="10" id="KW-1185">Reference proteome</keyword>
<dbReference type="EMBL" id="OZ035843">
    <property type="protein sequence ID" value="CAL1597183.1"/>
    <property type="molecule type" value="Genomic_DNA"/>
</dbReference>
<dbReference type="AlphaFoldDB" id="A0AAV2L9A2"/>
<sequence length="412" mass="45050">MIVDFRKSTVPPPPPSVMDSPITSVESFRFLGTTITQDLKWEPTISSLIKKAQQRMYFLRQLRKAKLPAQMLVQFYTAIIESILTSSITVWFAGATVRDKQRLQRIVRSAEEVIGRSLPSLQDLHDAFTCLISALVFGSGVLAPAGGQFLCSSESQQEASPCAPQSPSRRPVPVLLRVPAGGQSLCSSESQQEASPCAPQSPRRSGEDVFDENADELNLQSREWSANMKRRVRDGYVDGIDAGEDGALQSGFNLGFREGAAQTVLVGRLKGIVTAIWCWCQGQHPENPAKQMVYDLLRQVTQHEESLLEDMKRTLENPPPSVSDVAEAMEDLSAEPAGGGCCGERCDNKDCCKGGDKMQTDFSLKPHAVSDSSHSDNKLSVLLQRVKLRGASPFSLKPRYDSDVLYGAIAGT</sequence>
<dbReference type="GO" id="GO:0005634">
    <property type="term" value="C:nucleus"/>
    <property type="evidence" value="ECO:0007669"/>
    <property type="project" value="UniProtKB-SubCell"/>
</dbReference>
<evidence type="ECO:0000313" key="9">
    <source>
        <dbReference type="EMBL" id="CAL1597183.1"/>
    </source>
</evidence>
<keyword evidence="6" id="KW-0812">Transmembrane</keyword>
<dbReference type="InterPro" id="IPR019191">
    <property type="entry name" value="Essential_protein_Yae1_N"/>
</dbReference>
<feature type="domain" description="Alkylated DNA repair protein AlkB homologue 8 N-terminal" evidence="7">
    <location>
        <begin position="42"/>
        <end position="82"/>
    </location>
</feature>
<evidence type="ECO:0000259" key="8">
    <source>
        <dbReference type="Pfam" id="PF09811"/>
    </source>
</evidence>
<comment type="subcellular location">
    <subcellularLocation>
        <location evidence="2">Cytoplasm</location>
    </subcellularLocation>
    <subcellularLocation>
        <location evidence="1">Nucleus</location>
    </subcellularLocation>
</comment>
<feature type="region of interest" description="Disordered" evidence="5">
    <location>
        <begin position="185"/>
        <end position="210"/>
    </location>
</feature>
<evidence type="ECO:0000313" key="10">
    <source>
        <dbReference type="Proteomes" id="UP001497482"/>
    </source>
</evidence>
<dbReference type="Pfam" id="PF09811">
    <property type="entry name" value="Yae1_N"/>
    <property type="match status" value="1"/>
</dbReference>